<dbReference type="Gene3D" id="2.40.70.10">
    <property type="entry name" value="Acid Proteases"/>
    <property type="match status" value="1"/>
</dbReference>
<dbReference type="CDD" id="cd05483">
    <property type="entry name" value="retropepsin_like_bacteria"/>
    <property type="match status" value="1"/>
</dbReference>
<dbReference type="InterPro" id="IPR034122">
    <property type="entry name" value="Retropepsin-like_bacterial"/>
</dbReference>
<organism evidence="2 3">
    <name type="scientific">Dichotomicrobium thermohalophilum</name>
    <dbReference type="NCBI Taxonomy" id="933063"/>
    <lineage>
        <taxon>Bacteria</taxon>
        <taxon>Pseudomonadati</taxon>
        <taxon>Pseudomonadota</taxon>
        <taxon>Alphaproteobacteria</taxon>
        <taxon>Hyphomicrobiales</taxon>
        <taxon>Hyphomicrobiaceae</taxon>
        <taxon>Dichotomicrobium</taxon>
    </lineage>
</organism>
<comment type="caution">
    <text evidence="2">The sequence shown here is derived from an EMBL/GenBank/DDBJ whole genome shotgun (WGS) entry which is preliminary data.</text>
</comment>
<dbReference type="InterPro" id="IPR011969">
    <property type="entry name" value="Clan_AA_Asp_peptidase_C"/>
</dbReference>
<name>A0A397PER3_9HYPH</name>
<keyword evidence="1" id="KW-1133">Transmembrane helix</keyword>
<evidence type="ECO:0000313" key="3">
    <source>
        <dbReference type="Proteomes" id="UP000266273"/>
    </source>
</evidence>
<keyword evidence="2" id="KW-0645">Protease</keyword>
<dbReference type="AlphaFoldDB" id="A0A397PER3"/>
<dbReference type="OrthoDB" id="7595324at2"/>
<reference evidence="2 3" key="1">
    <citation type="submission" date="2018-08" db="EMBL/GenBank/DDBJ databases">
        <title>Genomic Encyclopedia of Archaeal and Bacterial Type Strains, Phase II (KMG-II): from individual species to whole genera.</title>
        <authorList>
            <person name="Goeker M."/>
        </authorList>
    </citation>
    <scope>NUCLEOTIDE SEQUENCE [LARGE SCALE GENOMIC DNA]</scope>
    <source>
        <strain evidence="2 3">DSM 5002</strain>
    </source>
</reference>
<proteinExistence type="predicted"/>
<dbReference type="SUPFAM" id="SSF50630">
    <property type="entry name" value="Acid proteases"/>
    <property type="match status" value="1"/>
</dbReference>
<dbReference type="GO" id="GO:0004190">
    <property type="term" value="F:aspartic-type endopeptidase activity"/>
    <property type="evidence" value="ECO:0007669"/>
    <property type="project" value="InterPro"/>
</dbReference>
<keyword evidence="1" id="KW-0472">Membrane</keyword>
<sequence length="234" mass="24697">MAVWIALGVLCAAAVALIVSHDAGTIAGFSNEAFARLVAGLALVVFLGSALLGAYRGRIGTAARDIAAWLLLMLFLVGVYAYRAELLVVAERVAGELLPRGSQVAVSSVGETQAVRVRRGWDGHFTARVSVKGAEIDMIVDTGASALVLRAEDARRAGIDLSGISYNVPVQTANGRSYAARLRLNEVAVGPVVRRNVEALVTRPGSLSKSLLGMSFLSRLRSYEFSGDVLTLRG</sequence>
<evidence type="ECO:0000313" key="2">
    <source>
        <dbReference type="EMBL" id="RIA47448.1"/>
    </source>
</evidence>
<feature type="transmembrane region" description="Helical" evidence="1">
    <location>
        <begin position="66"/>
        <end position="82"/>
    </location>
</feature>
<dbReference type="EMBL" id="QXDF01000003">
    <property type="protein sequence ID" value="RIA47448.1"/>
    <property type="molecule type" value="Genomic_DNA"/>
</dbReference>
<keyword evidence="1" id="KW-0812">Transmembrane</keyword>
<dbReference type="Proteomes" id="UP000266273">
    <property type="component" value="Unassembled WGS sequence"/>
</dbReference>
<dbReference type="NCBIfam" id="TIGR02281">
    <property type="entry name" value="clan_AA_DTGA"/>
    <property type="match status" value="1"/>
</dbReference>
<dbReference type="RefSeq" id="WP_119062315.1">
    <property type="nucleotide sequence ID" value="NZ_QXDF01000003.1"/>
</dbReference>
<protein>
    <submittedName>
        <fullName evidence="2">Aspartyl protease family protein</fullName>
    </submittedName>
</protein>
<dbReference type="InterPro" id="IPR021109">
    <property type="entry name" value="Peptidase_aspartic_dom_sf"/>
</dbReference>
<keyword evidence="2" id="KW-0378">Hydrolase</keyword>
<accession>A0A397PER3</accession>
<feature type="transmembrane region" description="Helical" evidence="1">
    <location>
        <begin position="33"/>
        <end position="54"/>
    </location>
</feature>
<evidence type="ECO:0000256" key="1">
    <source>
        <dbReference type="SAM" id="Phobius"/>
    </source>
</evidence>
<dbReference type="PROSITE" id="PS00141">
    <property type="entry name" value="ASP_PROTEASE"/>
    <property type="match status" value="1"/>
</dbReference>
<dbReference type="GO" id="GO:0006508">
    <property type="term" value="P:proteolysis"/>
    <property type="evidence" value="ECO:0007669"/>
    <property type="project" value="UniProtKB-KW"/>
</dbReference>
<dbReference type="InterPro" id="IPR001969">
    <property type="entry name" value="Aspartic_peptidase_AS"/>
</dbReference>
<gene>
    <name evidence="2" type="ORF">BXY53_2528</name>
</gene>
<keyword evidence="3" id="KW-1185">Reference proteome</keyword>
<dbReference type="Pfam" id="PF13975">
    <property type="entry name" value="gag-asp_proteas"/>
    <property type="match status" value="1"/>
</dbReference>